<dbReference type="Gene3D" id="3.40.30.10">
    <property type="entry name" value="Glutaredoxin"/>
    <property type="match status" value="1"/>
</dbReference>
<evidence type="ECO:0000313" key="11">
    <source>
        <dbReference type="Proteomes" id="UP000183040"/>
    </source>
</evidence>
<evidence type="ECO:0000313" key="10">
    <source>
        <dbReference type="EMBL" id="SFM81682.1"/>
    </source>
</evidence>
<dbReference type="GO" id="GO:0030313">
    <property type="term" value="C:cell envelope"/>
    <property type="evidence" value="ECO:0007669"/>
    <property type="project" value="UniProtKB-SubCell"/>
</dbReference>
<dbReference type="PANTHER" id="PTHR42852:SF6">
    <property type="entry name" value="THIOL:DISULFIDE INTERCHANGE PROTEIN DSBE"/>
    <property type="match status" value="1"/>
</dbReference>
<feature type="chain" id="PRO_5010471798" evidence="5">
    <location>
        <begin position="20"/>
        <end position="169"/>
    </location>
</feature>
<dbReference type="Pfam" id="PF08534">
    <property type="entry name" value="Redoxin"/>
    <property type="match status" value="1"/>
</dbReference>
<dbReference type="EMBL" id="FNRP01000013">
    <property type="protein sequence ID" value="SEA77890.1"/>
    <property type="molecule type" value="Genomic_DNA"/>
</dbReference>
<dbReference type="InterPro" id="IPR017937">
    <property type="entry name" value="Thioredoxin_CS"/>
</dbReference>
<keyword evidence="5" id="KW-0732">Signal</keyword>
<evidence type="ECO:0000313" key="7">
    <source>
        <dbReference type="EMBL" id="MCA4705766.1"/>
    </source>
</evidence>
<evidence type="ECO:0000313" key="13">
    <source>
        <dbReference type="Proteomes" id="UP000285503"/>
    </source>
</evidence>
<dbReference type="Proteomes" id="UP001198461">
    <property type="component" value="Unassembled WGS sequence"/>
</dbReference>
<protein>
    <submittedName>
        <fullName evidence="9">Peroxiredoxin</fullName>
    </submittedName>
    <submittedName>
        <fullName evidence="7">TlpA family protein disulfide reductase</fullName>
    </submittedName>
</protein>
<dbReference type="GO" id="GO:0017004">
    <property type="term" value="P:cytochrome complex assembly"/>
    <property type="evidence" value="ECO:0007669"/>
    <property type="project" value="UniProtKB-KW"/>
</dbReference>
<evidence type="ECO:0000313" key="12">
    <source>
        <dbReference type="Proteomes" id="UP000183766"/>
    </source>
</evidence>
<dbReference type="InterPro" id="IPR013766">
    <property type="entry name" value="Thioredoxin_domain"/>
</dbReference>
<reference evidence="11 12" key="1">
    <citation type="submission" date="2016-10" db="EMBL/GenBank/DDBJ databases">
        <authorList>
            <person name="de Groot N.N."/>
        </authorList>
    </citation>
    <scope>NUCLEOTIDE SEQUENCE [LARGE SCALE GENOMIC DNA]</scope>
    <source>
        <strain evidence="10 12">NLAE-zl-C202</strain>
        <strain evidence="9 11">NLAE-zl-G339</strain>
    </source>
</reference>
<dbReference type="Proteomes" id="UP000183040">
    <property type="component" value="Unassembled WGS sequence"/>
</dbReference>
<evidence type="ECO:0000256" key="4">
    <source>
        <dbReference type="ARBA" id="ARBA00023284"/>
    </source>
</evidence>
<dbReference type="RefSeq" id="WP_015532288.1">
    <property type="nucleotide sequence ID" value="NZ_FNRP01000013.1"/>
</dbReference>
<dbReference type="EMBL" id="QRNE01000051">
    <property type="protein sequence ID" value="RHK27187.1"/>
    <property type="molecule type" value="Genomic_DNA"/>
</dbReference>
<dbReference type="SUPFAM" id="SSF52833">
    <property type="entry name" value="Thioredoxin-like"/>
    <property type="match status" value="1"/>
</dbReference>
<dbReference type="EMBL" id="JAIWYE010000034">
    <property type="protein sequence ID" value="MCA4705766.1"/>
    <property type="molecule type" value="Genomic_DNA"/>
</dbReference>
<dbReference type="InterPro" id="IPR050553">
    <property type="entry name" value="Thioredoxin_ResA/DsbE_sf"/>
</dbReference>
<proteinExistence type="predicted"/>
<evidence type="ECO:0000256" key="2">
    <source>
        <dbReference type="ARBA" id="ARBA00022748"/>
    </source>
</evidence>
<evidence type="ECO:0000256" key="3">
    <source>
        <dbReference type="ARBA" id="ARBA00023157"/>
    </source>
</evidence>
<reference evidence="8 13" key="2">
    <citation type="submission" date="2018-08" db="EMBL/GenBank/DDBJ databases">
        <title>A genome reference for cultivated species of the human gut microbiota.</title>
        <authorList>
            <person name="Zou Y."/>
            <person name="Xue W."/>
            <person name="Luo G."/>
        </authorList>
    </citation>
    <scope>NUCLEOTIDE SEQUENCE [LARGE SCALE GENOMIC DNA]</scope>
    <source>
        <strain evidence="8 13">AF46-11NS</strain>
    </source>
</reference>
<dbReference type="EMBL" id="FOUM01000011">
    <property type="protein sequence ID" value="SFM81682.1"/>
    <property type="molecule type" value="Genomic_DNA"/>
</dbReference>
<evidence type="ECO:0000256" key="5">
    <source>
        <dbReference type="SAM" id="SignalP"/>
    </source>
</evidence>
<name>A0A1H4DZW7_9BACE</name>
<dbReference type="Proteomes" id="UP000285503">
    <property type="component" value="Unassembled WGS sequence"/>
</dbReference>
<dbReference type="Proteomes" id="UP000183766">
    <property type="component" value="Unassembled WGS sequence"/>
</dbReference>
<dbReference type="PROSITE" id="PS00194">
    <property type="entry name" value="THIOREDOXIN_1"/>
    <property type="match status" value="1"/>
</dbReference>
<dbReference type="GO" id="GO:0016491">
    <property type="term" value="F:oxidoreductase activity"/>
    <property type="evidence" value="ECO:0007669"/>
    <property type="project" value="InterPro"/>
</dbReference>
<dbReference type="CDD" id="cd02966">
    <property type="entry name" value="TlpA_like_family"/>
    <property type="match status" value="1"/>
</dbReference>
<evidence type="ECO:0000313" key="8">
    <source>
        <dbReference type="EMBL" id="RHK27187.1"/>
    </source>
</evidence>
<accession>A0A1H4DZW7</accession>
<reference evidence="7" key="3">
    <citation type="submission" date="2023-08" db="EMBL/GenBank/DDBJ databases">
        <title>Mucin Metabolism Genes Underlie the Key Renovations of Bacteroides xylanisolvens Genomes in Captive Great Apes.</title>
        <authorList>
            <person name="Nishida A.H."/>
        </authorList>
    </citation>
    <scope>NUCLEOTIDE SEQUENCE</scope>
    <source>
        <strain evidence="7">P13.H9</strain>
    </source>
</reference>
<sequence length="169" mass="19199">MRKVTLFFAAALFSLLSFAQDNNADIVKVGDSMPAFTLHSTVNGTVNSEDLKGKVVLINIFATWCGPCQSELAEVQKTLWPKYKDNKDFCMLVIGREHTDDQLTEYNKRKGFTFPLYPDPKREVTGKFASQYIPRSYLINKEGKVISATVGYKKEEMDKLMKEIDKALK</sequence>
<evidence type="ECO:0000313" key="9">
    <source>
        <dbReference type="EMBL" id="SEA77890.1"/>
    </source>
</evidence>
<dbReference type="AlphaFoldDB" id="A0A1H4DZW7"/>
<dbReference type="InterPro" id="IPR036249">
    <property type="entry name" value="Thioredoxin-like_sf"/>
</dbReference>
<dbReference type="InterPro" id="IPR013740">
    <property type="entry name" value="Redoxin"/>
</dbReference>
<dbReference type="PROSITE" id="PS51352">
    <property type="entry name" value="THIOREDOXIN_2"/>
    <property type="match status" value="1"/>
</dbReference>
<evidence type="ECO:0000256" key="1">
    <source>
        <dbReference type="ARBA" id="ARBA00004196"/>
    </source>
</evidence>
<organism evidence="9 11">
    <name type="scientific">Bacteroides xylanisolvens</name>
    <dbReference type="NCBI Taxonomy" id="371601"/>
    <lineage>
        <taxon>Bacteria</taxon>
        <taxon>Pseudomonadati</taxon>
        <taxon>Bacteroidota</taxon>
        <taxon>Bacteroidia</taxon>
        <taxon>Bacteroidales</taxon>
        <taxon>Bacteroidaceae</taxon>
        <taxon>Bacteroides</taxon>
    </lineage>
</organism>
<feature type="signal peptide" evidence="5">
    <location>
        <begin position="1"/>
        <end position="19"/>
    </location>
</feature>
<feature type="domain" description="Thioredoxin" evidence="6">
    <location>
        <begin position="27"/>
        <end position="169"/>
    </location>
</feature>
<gene>
    <name evidence="8" type="ORF">DW075_10810</name>
    <name evidence="7" type="ORF">LD004_19370</name>
    <name evidence="9" type="ORF">SAMN04487924_11312</name>
    <name evidence="10" type="ORF">SAMN05216250_11112</name>
</gene>
<keyword evidence="3" id="KW-1015">Disulfide bond</keyword>
<evidence type="ECO:0000259" key="6">
    <source>
        <dbReference type="PROSITE" id="PS51352"/>
    </source>
</evidence>
<keyword evidence="4" id="KW-0676">Redox-active center</keyword>
<dbReference type="PANTHER" id="PTHR42852">
    <property type="entry name" value="THIOL:DISULFIDE INTERCHANGE PROTEIN DSBE"/>
    <property type="match status" value="1"/>
</dbReference>
<comment type="subcellular location">
    <subcellularLocation>
        <location evidence="1">Cell envelope</location>
    </subcellularLocation>
</comment>
<keyword evidence="2" id="KW-0201">Cytochrome c-type biogenesis</keyword>